<reference evidence="1" key="1">
    <citation type="submission" date="2014-09" db="EMBL/GenBank/DDBJ databases">
        <authorList>
            <person name="Magalhaes I.L.F."/>
            <person name="Oliveira U."/>
            <person name="Santos F.R."/>
            <person name="Vidigal T.H.D.A."/>
            <person name="Brescovit A.D."/>
            <person name="Santos A.J."/>
        </authorList>
    </citation>
    <scope>NUCLEOTIDE SEQUENCE</scope>
    <source>
        <tissue evidence="1">Shoot tissue taken approximately 20 cm above the soil surface</tissue>
    </source>
</reference>
<organism evidence="1">
    <name type="scientific">Arundo donax</name>
    <name type="common">Giant reed</name>
    <name type="synonym">Donax arundinaceus</name>
    <dbReference type="NCBI Taxonomy" id="35708"/>
    <lineage>
        <taxon>Eukaryota</taxon>
        <taxon>Viridiplantae</taxon>
        <taxon>Streptophyta</taxon>
        <taxon>Embryophyta</taxon>
        <taxon>Tracheophyta</taxon>
        <taxon>Spermatophyta</taxon>
        <taxon>Magnoliopsida</taxon>
        <taxon>Liliopsida</taxon>
        <taxon>Poales</taxon>
        <taxon>Poaceae</taxon>
        <taxon>PACMAD clade</taxon>
        <taxon>Arundinoideae</taxon>
        <taxon>Arundineae</taxon>
        <taxon>Arundo</taxon>
    </lineage>
</organism>
<proteinExistence type="predicted"/>
<evidence type="ECO:0000313" key="1">
    <source>
        <dbReference type="EMBL" id="JAD99953.1"/>
    </source>
</evidence>
<accession>A0A0A9ELR2</accession>
<sequence length="37" mass="4455">MEHLGQLLLARDDMPERYLQLLSRHGRRFLFLGRRCG</sequence>
<dbReference type="AlphaFoldDB" id="A0A0A9ELR2"/>
<reference evidence="1" key="2">
    <citation type="journal article" date="2015" name="Data Brief">
        <title>Shoot transcriptome of the giant reed, Arundo donax.</title>
        <authorList>
            <person name="Barrero R.A."/>
            <person name="Guerrero F.D."/>
            <person name="Moolhuijzen P."/>
            <person name="Goolsby J.A."/>
            <person name="Tidwell J."/>
            <person name="Bellgard S.E."/>
            <person name="Bellgard M.I."/>
        </authorList>
    </citation>
    <scope>NUCLEOTIDE SEQUENCE</scope>
    <source>
        <tissue evidence="1">Shoot tissue taken approximately 20 cm above the soil surface</tissue>
    </source>
</reference>
<protein>
    <submittedName>
        <fullName evidence="1">Uncharacterized protein</fullName>
    </submittedName>
</protein>
<name>A0A0A9ELR2_ARUDO</name>
<dbReference type="EMBL" id="GBRH01197942">
    <property type="protein sequence ID" value="JAD99953.1"/>
    <property type="molecule type" value="Transcribed_RNA"/>
</dbReference>